<dbReference type="GO" id="GO:0005737">
    <property type="term" value="C:cytoplasm"/>
    <property type="evidence" value="ECO:0007669"/>
    <property type="project" value="TreeGrafter"/>
</dbReference>
<dbReference type="GO" id="GO:0007165">
    <property type="term" value="P:signal transduction"/>
    <property type="evidence" value="ECO:0007669"/>
    <property type="project" value="TreeGrafter"/>
</dbReference>
<dbReference type="AlphaFoldDB" id="A0A699YC55"/>
<dbReference type="GO" id="GO:0005524">
    <property type="term" value="F:ATP binding"/>
    <property type="evidence" value="ECO:0007669"/>
    <property type="project" value="InterPro"/>
</dbReference>
<dbReference type="Gene3D" id="1.10.510.10">
    <property type="entry name" value="Transferase(Phosphotransferase) domain 1"/>
    <property type="match status" value="2"/>
</dbReference>
<evidence type="ECO:0000259" key="1">
    <source>
        <dbReference type="PROSITE" id="PS50011"/>
    </source>
</evidence>
<keyword evidence="2" id="KW-0808">Transferase</keyword>
<dbReference type="PROSITE" id="PS50011">
    <property type="entry name" value="PROTEIN_KINASE_DOM"/>
    <property type="match status" value="1"/>
</dbReference>
<feature type="non-terminal residue" evidence="2">
    <location>
        <position position="179"/>
    </location>
</feature>
<dbReference type="InterPro" id="IPR001245">
    <property type="entry name" value="Ser-Thr/Tyr_kinase_cat_dom"/>
</dbReference>
<dbReference type="SUPFAM" id="SSF56112">
    <property type="entry name" value="Protein kinase-like (PK-like)"/>
    <property type="match status" value="2"/>
</dbReference>
<dbReference type="PANTHER" id="PTHR23257">
    <property type="entry name" value="SERINE-THREONINE PROTEIN KINASE"/>
    <property type="match status" value="1"/>
</dbReference>
<dbReference type="Proteomes" id="UP000485058">
    <property type="component" value="Unassembled WGS sequence"/>
</dbReference>
<accession>A0A699YC55</accession>
<feature type="non-terminal residue" evidence="2">
    <location>
        <position position="1"/>
    </location>
</feature>
<feature type="domain" description="Protein kinase" evidence="1">
    <location>
        <begin position="1"/>
        <end position="179"/>
    </location>
</feature>
<dbReference type="Pfam" id="PF07714">
    <property type="entry name" value="PK_Tyr_Ser-Thr"/>
    <property type="match status" value="1"/>
</dbReference>
<evidence type="ECO:0000313" key="3">
    <source>
        <dbReference type="Proteomes" id="UP000485058"/>
    </source>
</evidence>
<comment type="caution">
    <text evidence="2">The sequence shown here is derived from an EMBL/GenBank/DDBJ whole genome shotgun (WGS) entry which is preliminary data.</text>
</comment>
<organism evidence="2 3">
    <name type="scientific">Haematococcus lacustris</name>
    <name type="common">Green alga</name>
    <name type="synonym">Haematococcus pluvialis</name>
    <dbReference type="NCBI Taxonomy" id="44745"/>
    <lineage>
        <taxon>Eukaryota</taxon>
        <taxon>Viridiplantae</taxon>
        <taxon>Chlorophyta</taxon>
        <taxon>core chlorophytes</taxon>
        <taxon>Chlorophyceae</taxon>
        <taxon>CS clade</taxon>
        <taxon>Chlamydomonadales</taxon>
        <taxon>Haematococcaceae</taxon>
        <taxon>Haematococcus</taxon>
    </lineage>
</organism>
<dbReference type="SMART" id="SM00220">
    <property type="entry name" value="S_TKc"/>
    <property type="match status" value="1"/>
</dbReference>
<keyword evidence="2" id="KW-0418">Kinase</keyword>
<reference evidence="2 3" key="1">
    <citation type="submission" date="2020-02" db="EMBL/GenBank/DDBJ databases">
        <title>Draft genome sequence of Haematococcus lacustris strain NIES-144.</title>
        <authorList>
            <person name="Morimoto D."/>
            <person name="Nakagawa S."/>
            <person name="Yoshida T."/>
            <person name="Sawayama S."/>
        </authorList>
    </citation>
    <scope>NUCLEOTIDE SEQUENCE [LARGE SCALE GENOMIC DNA]</scope>
    <source>
        <strain evidence="2 3">NIES-144</strain>
    </source>
</reference>
<dbReference type="EMBL" id="BLLF01000106">
    <property type="protein sequence ID" value="GFH07633.1"/>
    <property type="molecule type" value="Genomic_DNA"/>
</dbReference>
<gene>
    <name evidence="2" type="ORF">HaLaN_02463</name>
</gene>
<keyword evidence="3" id="KW-1185">Reference proteome</keyword>
<dbReference type="InterPro" id="IPR011009">
    <property type="entry name" value="Kinase-like_dom_sf"/>
</dbReference>
<evidence type="ECO:0000313" key="2">
    <source>
        <dbReference type="EMBL" id="GFH07633.1"/>
    </source>
</evidence>
<dbReference type="GO" id="GO:0004672">
    <property type="term" value="F:protein kinase activity"/>
    <property type="evidence" value="ECO:0007669"/>
    <property type="project" value="InterPro"/>
</dbReference>
<name>A0A699YC55_HAELA</name>
<dbReference type="Pfam" id="PF00069">
    <property type="entry name" value="Pkinase"/>
    <property type="match status" value="1"/>
</dbReference>
<proteinExistence type="predicted"/>
<protein>
    <submittedName>
        <fullName evidence="2">Protein kinase domain-containing protein</fullName>
    </submittedName>
</protein>
<dbReference type="InterPro" id="IPR050167">
    <property type="entry name" value="Ser_Thr_protein_kinase"/>
</dbReference>
<sequence>MAVVSADACDYVCQLQFYMAPELLRSGRASKASDVFSFGITAWDLTLGHFADLKPENILLQLVPSSHPQVSEPVVVLKVCDFGLSSRLHPDQSHISNVRHGTFLYMAPELLRSGRASKASDVFSFGITAWELGYQRSAWKHYLAAREASHGDGRAPHMLFNFTLPLRGGEDPAAQHPDT</sequence>
<dbReference type="InterPro" id="IPR000719">
    <property type="entry name" value="Prot_kinase_dom"/>
</dbReference>